<name>A0A1F2PCS3_9FIRM</name>
<dbReference type="RefSeq" id="WP_070372521.1">
    <property type="nucleotide sequence ID" value="NZ_LKEU01000043.1"/>
</dbReference>
<dbReference type="SUPFAM" id="SSF103025">
    <property type="entry name" value="Folate-binding domain"/>
    <property type="match status" value="1"/>
</dbReference>
<gene>
    <name evidence="3" type="primary">gcvT_4</name>
    <name evidence="3" type="ORF">ACWI_32640</name>
</gene>
<reference evidence="3 4" key="1">
    <citation type="submission" date="2015-09" db="EMBL/GenBank/DDBJ databases">
        <title>Genome sequence of Acetobacterium wieringae DSM 1911.</title>
        <authorList>
            <person name="Poehlein A."/>
            <person name="Bengelsdorf F.R."/>
            <person name="Schiel-Bengelsdorf B."/>
            <person name="Duerre P."/>
            <person name="Daniel R."/>
        </authorList>
    </citation>
    <scope>NUCLEOTIDE SEQUENCE [LARGE SCALE GENOMIC DNA]</scope>
    <source>
        <strain evidence="3 4">DSM 1911</strain>
    </source>
</reference>
<evidence type="ECO:0000256" key="1">
    <source>
        <dbReference type="PIRSR" id="PIRSR006487-1"/>
    </source>
</evidence>
<dbReference type="InterPro" id="IPR006222">
    <property type="entry name" value="GCVT_N"/>
</dbReference>
<dbReference type="EMBL" id="LKEU01000043">
    <property type="protein sequence ID" value="OFV69220.1"/>
    <property type="molecule type" value="Genomic_DNA"/>
</dbReference>
<feature type="domain" description="GCVT N-terminal" evidence="2">
    <location>
        <begin position="46"/>
        <end position="264"/>
    </location>
</feature>
<dbReference type="Proteomes" id="UP000176244">
    <property type="component" value="Unassembled WGS sequence"/>
</dbReference>
<accession>A0A1F2PCS3</accession>
<dbReference type="Pfam" id="PF01571">
    <property type="entry name" value="GCV_T"/>
    <property type="match status" value="1"/>
</dbReference>
<dbReference type="AlphaFoldDB" id="A0A1F2PCS3"/>
<dbReference type="PANTHER" id="PTHR43757:SF2">
    <property type="entry name" value="AMINOMETHYLTRANSFERASE, MITOCHONDRIAL"/>
    <property type="match status" value="1"/>
</dbReference>
<dbReference type="STRING" id="52694.ACWI_32640"/>
<dbReference type="GO" id="GO:0032259">
    <property type="term" value="P:methylation"/>
    <property type="evidence" value="ECO:0007669"/>
    <property type="project" value="UniProtKB-KW"/>
</dbReference>
<organism evidence="3 4">
    <name type="scientific">Acetobacterium wieringae</name>
    <dbReference type="NCBI Taxonomy" id="52694"/>
    <lineage>
        <taxon>Bacteria</taxon>
        <taxon>Bacillati</taxon>
        <taxon>Bacillota</taxon>
        <taxon>Clostridia</taxon>
        <taxon>Eubacteriales</taxon>
        <taxon>Eubacteriaceae</taxon>
        <taxon>Acetobacterium</taxon>
    </lineage>
</organism>
<dbReference type="PANTHER" id="PTHR43757">
    <property type="entry name" value="AMINOMETHYLTRANSFERASE"/>
    <property type="match status" value="1"/>
</dbReference>
<dbReference type="OrthoDB" id="9774591at2"/>
<dbReference type="InterPro" id="IPR027266">
    <property type="entry name" value="TrmE/GcvT-like"/>
</dbReference>
<dbReference type="Gene3D" id="3.30.1360.120">
    <property type="entry name" value="Probable tRNA modification gtpase trme, domain 1"/>
    <property type="match status" value="1"/>
</dbReference>
<dbReference type="GO" id="GO:0008168">
    <property type="term" value="F:methyltransferase activity"/>
    <property type="evidence" value="ECO:0007669"/>
    <property type="project" value="UniProtKB-KW"/>
</dbReference>
<dbReference type="InterPro" id="IPR028896">
    <property type="entry name" value="GcvT/YgfZ/DmdA"/>
</dbReference>
<dbReference type="PIRSF" id="PIRSF006487">
    <property type="entry name" value="GcvT"/>
    <property type="match status" value="1"/>
</dbReference>
<keyword evidence="3" id="KW-0808">Transferase</keyword>
<dbReference type="EC" id="2.1.2.10" evidence="3"/>
<sequence length="443" mass="50444">MSQNQYEIVPSPYMPIDLLKYNVHVSPEGCWRPMSNNKFPVYPFEFTNWVNEELSWYDNCYIHAGLNPFLFYTIKGKDVLRMYSDLSISTFNKFPIGKARHTVLCNDQGKIQIDGIVVRRSEDEFITMCLPDPNLLNQMSGNQYDFTSEDVSSQNFFFQLCGPRSLEIVEMATKEDLHDIKFMFSRDSSIAGKPVFILRTGMAGTLGYEVHGNAEDAVAVYTAIMEAGQPYGITELGRHAYRNAHTEGSIPQIGTHFPSTNPPFPVKITGSLDPNSQLVHRSPIDVGWEKMINFNHDFPGKEALKNELENHHNSMVTLIWDPDDLVAVMKTVFEKGNRCDIMEMVEDYDYVAGNNSIHIDEVYDGDKLIGAASGRMLSPKTNEMISLCTLDQDYAIENKIVEVLWGTPGTRQMRIRAKVSLFPYIKEDRNESFDVENIPHPQF</sequence>
<evidence type="ECO:0000313" key="4">
    <source>
        <dbReference type="Proteomes" id="UP000176244"/>
    </source>
</evidence>
<dbReference type="GO" id="GO:0004047">
    <property type="term" value="F:aminomethyltransferase activity"/>
    <property type="evidence" value="ECO:0007669"/>
    <property type="project" value="UniProtKB-EC"/>
</dbReference>
<proteinExistence type="predicted"/>
<evidence type="ECO:0000313" key="3">
    <source>
        <dbReference type="EMBL" id="OFV69220.1"/>
    </source>
</evidence>
<keyword evidence="3" id="KW-0489">Methyltransferase</keyword>
<protein>
    <submittedName>
        <fullName evidence="3">Aminomethyltransferase</fullName>
        <ecNumber evidence="3">2.1.2.10</ecNumber>
    </submittedName>
</protein>
<feature type="binding site" evidence="1">
    <location>
        <position position="209"/>
    </location>
    <ligand>
        <name>substrate</name>
    </ligand>
</feature>
<evidence type="ECO:0000259" key="2">
    <source>
        <dbReference type="Pfam" id="PF01571"/>
    </source>
</evidence>
<comment type="caution">
    <text evidence="3">The sequence shown here is derived from an EMBL/GenBank/DDBJ whole genome shotgun (WGS) entry which is preliminary data.</text>
</comment>